<dbReference type="PANTHER" id="PTHR12369">
    <property type="entry name" value="CHONDROITIN SYNTHASE"/>
    <property type="match status" value="1"/>
</dbReference>
<comment type="similarity">
    <text evidence="2 9">Belongs to the chondroitin N-acetylgalactosaminyltransferase family.</text>
</comment>
<accession>A0A8B6H0K1</accession>
<keyword evidence="11" id="KW-1185">Reference proteome</keyword>
<dbReference type="InterPro" id="IPR008428">
    <property type="entry name" value="Chond_GalNAc"/>
</dbReference>
<evidence type="ECO:0000256" key="2">
    <source>
        <dbReference type="ARBA" id="ARBA00009239"/>
    </source>
</evidence>
<evidence type="ECO:0000313" key="11">
    <source>
        <dbReference type="Proteomes" id="UP000596742"/>
    </source>
</evidence>
<organism evidence="10 11">
    <name type="scientific">Mytilus galloprovincialis</name>
    <name type="common">Mediterranean mussel</name>
    <dbReference type="NCBI Taxonomy" id="29158"/>
    <lineage>
        <taxon>Eukaryota</taxon>
        <taxon>Metazoa</taxon>
        <taxon>Spiralia</taxon>
        <taxon>Lophotrochozoa</taxon>
        <taxon>Mollusca</taxon>
        <taxon>Bivalvia</taxon>
        <taxon>Autobranchia</taxon>
        <taxon>Pteriomorphia</taxon>
        <taxon>Mytilida</taxon>
        <taxon>Mytiloidea</taxon>
        <taxon>Mytilidae</taxon>
        <taxon>Mytilinae</taxon>
        <taxon>Mytilus</taxon>
    </lineage>
</organism>
<evidence type="ECO:0000256" key="5">
    <source>
        <dbReference type="ARBA" id="ARBA00022968"/>
    </source>
</evidence>
<gene>
    <name evidence="10" type="ORF">MGAL_10B018943</name>
</gene>
<keyword evidence="10" id="KW-0328">Glycosyltransferase</keyword>
<keyword evidence="8" id="KW-0472">Membrane</keyword>
<evidence type="ECO:0000256" key="6">
    <source>
        <dbReference type="ARBA" id="ARBA00022989"/>
    </source>
</evidence>
<evidence type="ECO:0000256" key="4">
    <source>
        <dbReference type="ARBA" id="ARBA00022692"/>
    </source>
</evidence>
<sequence length="147" mass="16665">MRADDDIFVRGDKLEKFLRSVNSSVPHFIGQAGIGKKEEEIGKLFLNKHENYCMGGPGTLFSHTTLRNVGPHIHSCIDNLLTTHEDVEVGRCVRRITGLSCTWAFEMQSLFYHIYKEEKGSFKTTLTEKIARKALTLHPIKDQTTSV</sequence>
<dbReference type="AlphaFoldDB" id="A0A8B6H0K1"/>
<dbReference type="EC" id="2.4.1.-" evidence="9"/>
<keyword evidence="6" id="KW-1133">Transmembrane helix</keyword>
<dbReference type="InterPro" id="IPR051227">
    <property type="entry name" value="CS_glycosyltransferase"/>
</dbReference>
<evidence type="ECO:0000313" key="10">
    <source>
        <dbReference type="EMBL" id="VDI71899.1"/>
    </source>
</evidence>
<dbReference type="Proteomes" id="UP000596742">
    <property type="component" value="Unassembled WGS sequence"/>
</dbReference>
<evidence type="ECO:0000256" key="7">
    <source>
        <dbReference type="ARBA" id="ARBA00023034"/>
    </source>
</evidence>
<keyword evidence="5 9" id="KW-0735">Signal-anchor</keyword>
<dbReference type="EMBL" id="UYJE01009274">
    <property type="protein sequence ID" value="VDI71899.1"/>
    <property type="molecule type" value="Genomic_DNA"/>
</dbReference>
<dbReference type="OrthoDB" id="431432at2759"/>
<keyword evidence="3 9" id="KW-0808">Transferase</keyword>
<evidence type="ECO:0000256" key="8">
    <source>
        <dbReference type="ARBA" id="ARBA00023136"/>
    </source>
</evidence>
<dbReference type="GO" id="GO:0047238">
    <property type="term" value="F:glucuronosyl-N-acetylgalactosaminyl-proteoglycan 4-beta-N-acetylgalactosaminyltransferase activity"/>
    <property type="evidence" value="ECO:0007669"/>
    <property type="project" value="TreeGrafter"/>
</dbReference>
<evidence type="ECO:0000256" key="3">
    <source>
        <dbReference type="ARBA" id="ARBA00022679"/>
    </source>
</evidence>
<dbReference type="GO" id="GO:0032580">
    <property type="term" value="C:Golgi cisterna membrane"/>
    <property type="evidence" value="ECO:0007669"/>
    <property type="project" value="UniProtKB-SubCell"/>
</dbReference>
<keyword evidence="7 9" id="KW-0333">Golgi apparatus</keyword>
<dbReference type="Pfam" id="PF05679">
    <property type="entry name" value="CHGN"/>
    <property type="match status" value="1"/>
</dbReference>
<proteinExistence type="inferred from homology"/>
<dbReference type="PANTHER" id="PTHR12369:SF17">
    <property type="entry name" value="CHONDROITIN SULFATE SYNTHASE 1-LIKE"/>
    <property type="match status" value="1"/>
</dbReference>
<protein>
    <recommendedName>
        <fullName evidence="9">Hexosyltransferase</fullName>
        <ecNumber evidence="9">2.4.1.-</ecNumber>
    </recommendedName>
</protein>
<evidence type="ECO:0000256" key="1">
    <source>
        <dbReference type="ARBA" id="ARBA00004447"/>
    </source>
</evidence>
<keyword evidence="4" id="KW-0812">Transmembrane</keyword>
<comment type="caution">
    <text evidence="10">The sequence shown here is derived from an EMBL/GenBank/DDBJ whole genome shotgun (WGS) entry which is preliminary data.</text>
</comment>
<dbReference type="Gene3D" id="3.90.550.50">
    <property type="match status" value="1"/>
</dbReference>
<name>A0A8B6H0K1_MYTGA</name>
<comment type="subcellular location">
    <subcellularLocation>
        <location evidence="1 9">Golgi apparatus</location>
        <location evidence="1 9">Golgi stack membrane</location>
        <topology evidence="1 9">Single-pass type II membrane protein</topology>
    </subcellularLocation>
</comment>
<reference evidence="10" key="1">
    <citation type="submission" date="2018-11" db="EMBL/GenBank/DDBJ databases">
        <authorList>
            <person name="Alioto T."/>
            <person name="Alioto T."/>
        </authorList>
    </citation>
    <scope>NUCLEOTIDE SEQUENCE</scope>
</reference>
<evidence type="ECO:0000256" key="9">
    <source>
        <dbReference type="RuleBase" id="RU364016"/>
    </source>
</evidence>